<reference evidence="8" key="1">
    <citation type="submission" date="2020-05" db="EMBL/GenBank/DDBJ databases">
        <title>Phylogenomic resolution of chytrid fungi.</title>
        <authorList>
            <person name="Stajich J.E."/>
            <person name="Amses K."/>
            <person name="Simmons R."/>
            <person name="Seto K."/>
            <person name="Myers J."/>
            <person name="Bonds A."/>
            <person name="Quandt C.A."/>
            <person name="Barry K."/>
            <person name="Liu P."/>
            <person name="Grigoriev I."/>
            <person name="Longcore J.E."/>
            <person name="James T.Y."/>
        </authorList>
    </citation>
    <scope>NUCLEOTIDE SEQUENCE</scope>
    <source>
        <strain evidence="8">JEL0476</strain>
    </source>
</reference>
<accession>A0AAD5U3I8</accession>
<dbReference type="GO" id="GO:0005874">
    <property type="term" value="C:microtubule"/>
    <property type="evidence" value="ECO:0007669"/>
    <property type="project" value="UniProtKB-KW"/>
</dbReference>
<dbReference type="Proteomes" id="UP001211065">
    <property type="component" value="Unassembled WGS sequence"/>
</dbReference>
<dbReference type="GO" id="GO:0005816">
    <property type="term" value="C:spindle pole body"/>
    <property type="evidence" value="ECO:0007669"/>
    <property type="project" value="UniProtKB-ARBA"/>
</dbReference>
<keyword evidence="9" id="KW-1185">Reference proteome</keyword>
<keyword evidence="6" id="KW-0175">Coiled coil</keyword>
<dbReference type="EMBL" id="JADGJW010000137">
    <property type="protein sequence ID" value="KAJ3223251.1"/>
    <property type="molecule type" value="Genomic_DNA"/>
</dbReference>
<evidence type="ECO:0000256" key="1">
    <source>
        <dbReference type="ARBA" id="ARBA00004245"/>
    </source>
</evidence>
<dbReference type="GO" id="GO:0051321">
    <property type="term" value="P:meiotic cell cycle"/>
    <property type="evidence" value="ECO:0007669"/>
    <property type="project" value="TreeGrafter"/>
</dbReference>
<dbReference type="GO" id="GO:0000930">
    <property type="term" value="C:gamma-tubulin complex"/>
    <property type="evidence" value="ECO:0007669"/>
    <property type="project" value="UniProtKB-ARBA"/>
</dbReference>
<keyword evidence="4" id="KW-0493">Microtubule</keyword>
<comment type="caution">
    <text evidence="8">The sequence shown here is derived from an EMBL/GenBank/DDBJ whole genome shotgun (WGS) entry which is preliminary data.</text>
</comment>
<dbReference type="InterPro" id="IPR040457">
    <property type="entry name" value="GCP_C"/>
</dbReference>
<evidence type="ECO:0000259" key="7">
    <source>
        <dbReference type="Pfam" id="PF04130"/>
    </source>
</evidence>
<dbReference type="Gene3D" id="1.20.120.1900">
    <property type="entry name" value="Gamma-tubulin complex, C-terminal domain"/>
    <property type="match status" value="1"/>
</dbReference>
<protein>
    <recommendedName>
        <fullName evidence="7">Gamma tubulin complex component C-terminal domain-containing protein</fullName>
    </recommendedName>
</protein>
<feature type="coiled-coil region" evidence="6">
    <location>
        <begin position="724"/>
        <end position="751"/>
    </location>
</feature>
<dbReference type="GO" id="GO:0043015">
    <property type="term" value="F:gamma-tubulin binding"/>
    <property type="evidence" value="ECO:0007669"/>
    <property type="project" value="InterPro"/>
</dbReference>
<dbReference type="GO" id="GO:0000278">
    <property type="term" value="P:mitotic cell cycle"/>
    <property type="evidence" value="ECO:0007669"/>
    <property type="project" value="TreeGrafter"/>
</dbReference>
<dbReference type="GO" id="GO:0000922">
    <property type="term" value="C:spindle pole"/>
    <property type="evidence" value="ECO:0007669"/>
    <property type="project" value="InterPro"/>
</dbReference>
<evidence type="ECO:0000256" key="4">
    <source>
        <dbReference type="ARBA" id="ARBA00022701"/>
    </source>
</evidence>
<dbReference type="InterPro" id="IPR042241">
    <property type="entry name" value="GCP_C_sf"/>
</dbReference>
<proteinExistence type="inferred from homology"/>
<gene>
    <name evidence="8" type="ORF">HK099_001342</name>
</gene>
<dbReference type="GO" id="GO:0051011">
    <property type="term" value="F:microtubule minus-end binding"/>
    <property type="evidence" value="ECO:0007669"/>
    <property type="project" value="TreeGrafter"/>
</dbReference>
<dbReference type="PANTHER" id="PTHR19302">
    <property type="entry name" value="GAMMA TUBULIN COMPLEX PROTEIN"/>
    <property type="match status" value="1"/>
</dbReference>
<dbReference type="Pfam" id="PF04130">
    <property type="entry name" value="GCP_C_terminal"/>
    <property type="match status" value="1"/>
</dbReference>
<name>A0AAD5U3I8_9FUNG</name>
<dbReference type="PANTHER" id="PTHR19302:SF70">
    <property type="entry name" value="GAMMA-TUBULIN COMPLEX COMPONENT 6"/>
    <property type="match status" value="1"/>
</dbReference>
<evidence type="ECO:0000256" key="5">
    <source>
        <dbReference type="ARBA" id="ARBA00023212"/>
    </source>
</evidence>
<feature type="domain" description="Gamma tubulin complex component C-terminal" evidence="7">
    <location>
        <begin position="1041"/>
        <end position="1349"/>
    </location>
</feature>
<comment type="subcellular location">
    <subcellularLocation>
        <location evidence="1">Cytoplasm</location>
        <location evidence="1">Cytoskeleton</location>
    </subcellularLocation>
</comment>
<evidence type="ECO:0000313" key="9">
    <source>
        <dbReference type="Proteomes" id="UP001211065"/>
    </source>
</evidence>
<keyword evidence="3" id="KW-0963">Cytoplasm</keyword>
<dbReference type="GO" id="GO:0031122">
    <property type="term" value="P:cytoplasmic microtubule organization"/>
    <property type="evidence" value="ECO:0007669"/>
    <property type="project" value="TreeGrafter"/>
</dbReference>
<comment type="similarity">
    <text evidence="2">Belongs to the TUBGCP family.</text>
</comment>
<organism evidence="8 9">
    <name type="scientific">Clydaea vesicula</name>
    <dbReference type="NCBI Taxonomy" id="447962"/>
    <lineage>
        <taxon>Eukaryota</taxon>
        <taxon>Fungi</taxon>
        <taxon>Fungi incertae sedis</taxon>
        <taxon>Chytridiomycota</taxon>
        <taxon>Chytridiomycota incertae sedis</taxon>
        <taxon>Chytridiomycetes</taxon>
        <taxon>Lobulomycetales</taxon>
        <taxon>Lobulomycetaceae</taxon>
        <taxon>Clydaea</taxon>
    </lineage>
</organism>
<evidence type="ECO:0000313" key="8">
    <source>
        <dbReference type="EMBL" id="KAJ3223251.1"/>
    </source>
</evidence>
<dbReference type="InterPro" id="IPR007259">
    <property type="entry name" value="GCP"/>
</dbReference>
<sequence length="1397" mass="163464">MDFPTNIQNLIDLNKDNCVNNEKRVKCFEIFFFNLFKNNSKNYCSKQTSALAQHFCQTKFPSIQIVDIKTADQLIIYNLSILRSKKLFGNALVLEAILRSLNFKTASPEVDVDTNFERILLTKNFMAGYATTILKNIKQSLKPKLDFMVMETPTTIKGGMDLKEQSQNSFSYFCDEKNMIYFDETNLISKTLSNLNPFQVLYSSNVFEDIFVQNANKKIDSTTWKVETAEDVWKTDLVLSFPVLHMETSNKGSSKRIDCSSLNQHFTKESSFASTEPAPECENNDGEFMEIWNQIPLNSWEMMPLHNDKPFYRTIYPPFCENNEEYCKRFNNPFLMENFGVKYFDAFYINYHSHSLPSESIDYTIDENHLINDIFSLAIGLNSNIFKFYSTGSNSCKGVYDLGSKLELGKLLVYISFIPYLSEYGLAGEFFVKSVLSYLLFVKTLTTELKENNDFMKNGKLYLFQLVSDFKRIYDMLELLARICCSFDSKNNFAKHFIKSLISEVCKSYLIALKKVVCNGLKIEMVYVEEFQNCNLNGYNDEFFGAFDDIGSFCHTLDEDASLAKEYVIPAFLRKSSYADAILVGKELKVLKKYYPSHPIFQVKLDFFDINDMFSAEYNMQMELKKIEENKLKILERHSYLQRINKIESELNKLKNTDPPKKGDGIDIVAFNLEKKEEKKKKKIAWREEVELFLQEREEFKKHELLKAKTIANFAQEKEKLYNLKIANVEIQEKERLLREFEMKINKLKKQEFTLNWRRRRIGLSKKRNELLLLNDNETLYTKKSDTEMLEKRDKIQLPTFDILKKTTLAKEFLTLSSLSNDKEVGFRNKNINDSNLENRLSVTDLEGEETGEDSNILIEEQVSTVDNNKVNLNLRSALESTPSFSKLEDHAVSTENNMDATEKNNILEKYENNVLMMENHTVNNGSDVNGVTVSGTNQLHEKTIFDATEFNQDIFLKIQPSKLLGALHKNENSFMATLNEKFFNKQKPNFEKFKFLLFEDNKFFTDNINTLLLRWNTFVHGEFLKSFFKQFEFKNEFFKLKQFYFFENKNFLLDVKEKIFERGEKSAQEVFSEVGRKSNYNGSYSLNLNSRTIWPPTMSELARIFRSFEFNTKSLNFEYDFKNGIVGDPNAINALDFVSLDYVPPPQLRSIFSNSTTRKYQKIQNFLLQIVRTEEVLNSVQKSDWFRSKKNYTLKSRSEKKMLAFFHFIKKFLSSIMMYAFEIGINDTVSKFDVKLQEMEIICEEGVHGINSQKKKGIGFYSVVNLLATHNEMLDRILWRLFLRQNQLKMSIILKKMLQLILNFSKRIEKLERKEKSLEETGLMHNEINNIEDDFKKQLDLFYSVLENKKVLVGLDYNGSFDQDSYSFPKKGMTRNWGKSAEERMCFTILLTYLRN</sequence>
<evidence type="ECO:0000256" key="6">
    <source>
        <dbReference type="SAM" id="Coils"/>
    </source>
</evidence>
<evidence type="ECO:0000256" key="2">
    <source>
        <dbReference type="ARBA" id="ARBA00010337"/>
    </source>
</evidence>
<keyword evidence="5" id="KW-0206">Cytoskeleton</keyword>
<feature type="coiled-coil region" evidence="6">
    <location>
        <begin position="1295"/>
        <end position="1322"/>
    </location>
</feature>
<dbReference type="GO" id="GO:0051225">
    <property type="term" value="P:spindle assembly"/>
    <property type="evidence" value="ECO:0007669"/>
    <property type="project" value="TreeGrafter"/>
</dbReference>
<dbReference type="GO" id="GO:0007020">
    <property type="term" value="P:microtubule nucleation"/>
    <property type="evidence" value="ECO:0007669"/>
    <property type="project" value="InterPro"/>
</dbReference>
<evidence type="ECO:0000256" key="3">
    <source>
        <dbReference type="ARBA" id="ARBA00022490"/>
    </source>
</evidence>